<feature type="chain" id="PRO_5020466788" description="Secreted protein" evidence="1">
    <location>
        <begin position="24"/>
        <end position="617"/>
    </location>
</feature>
<accession>A0A4R4P333</accession>
<proteinExistence type="predicted"/>
<evidence type="ECO:0000313" key="3">
    <source>
        <dbReference type="Proteomes" id="UP000295075"/>
    </source>
</evidence>
<organism evidence="2 3">
    <name type="scientific">Kribbella albertanoniae</name>
    <dbReference type="NCBI Taxonomy" id="1266829"/>
    <lineage>
        <taxon>Bacteria</taxon>
        <taxon>Bacillati</taxon>
        <taxon>Actinomycetota</taxon>
        <taxon>Actinomycetes</taxon>
        <taxon>Propionibacteriales</taxon>
        <taxon>Kribbellaceae</taxon>
        <taxon>Kribbella</taxon>
    </lineage>
</organism>
<reference evidence="2 3" key="1">
    <citation type="submission" date="2019-03" db="EMBL/GenBank/DDBJ databases">
        <title>Draft genome sequences of novel Actinobacteria.</title>
        <authorList>
            <person name="Sahin N."/>
            <person name="Ay H."/>
            <person name="Saygin H."/>
        </authorList>
    </citation>
    <scope>NUCLEOTIDE SEQUENCE [LARGE SCALE GENOMIC DNA]</scope>
    <source>
        <strain evidence="2 3">JCM 30547</strain>
    </source>
</reference>
<dbReference type="EMBL" id="SMKA01000299">
    <property type="protein sequence ID" value="TDC16728.1"/>
    <property type="molecule type" value="Genomic_DNA"/>
</dbReference>
<dbReference type="OrthoDB" id="175224at2"/>
<gene>
    <name evidence="2" type="ORF">E1261_38425</name>
</gene>
<name>A0A4R4P333_9ACTN</name>
<evidence type="ECO:0000256" key="1">
    <source>
        <dbReference type="SAM" id="SignalP"/>
    </source>
</evidence>
<dbReference type="Proteomes" id="UP000295075">
    <property type="component" value="Unassembled WGS sequence"/>
</dbReference>
<dbReference type="RefSeq" id="WP_132414677.1">
    <property type="nucleotide sequence ID" value="NZ_SMKA01000299.1"/>
</dbReference>
<sequence length="617" mass="65807">MLRRLLATTLLTGLLAVPGQAQAAAPTSQCAGVKVGPAQEVVSDAARKSLGLKGWADTAYGVLPAGNGKYDFLAVAALAGGSGYNQSIAVTRGTLSNPVSDGVQKLAPVIGLPAGYDYGGGGPVYRDPATGIVLQMLHLEQGFSDGFYSTLHLGKYDPATKRTTYLGPLATPRATKEQIQALHASADMGTPAFTARDGYLYVHFPDYYVNAGGGYASTALSVARAPLADVLSAAANGQGVAWHKYLDGGWDSPAVGGMSTDVRPGERGAWHPNAVRTARGGSLLVQGVSSTEFVLSDSADGVLSWSAAVPLFRDPDKFNAYPTVVGTGADPSVVGDEFYVYYLQWNGVQANWDNAHMMRRLITCTQDRELGTVPLVRNDNGTRHRVTTEPVTELGYYPTRTWMLEAGEKPGTVPVFSCRSGARDQFISTAANCEGTSFLQTLGWIYSSPPAAPSVALYRCTVPGLDDHYLSTETGCENPKAVNEHRVGYALSTTRVAFSRFDSSSERWVTSGPVTASYGSVKRWFIEGSQQPGTTALYGCSYETPKGTNHFISVLANCEGLTRLRPEGWIYSSRTAEATAPLYRCYHPGAYDHFLGDEQCDGVEGAQREGLMGYAVP</sequence>
<comment type="caution">
    <text evidence="2">The sequence shown here is derived from an EMBL/GenBank/DDBJ whole genome shotgun (WGS) entry which is preliminary data.</text>
</comment>
<evidence type="ECO:0000313" key="2">
    <source>
        <dbReference type="EMBL" id="TDC16728.1"/>
    </source>
</evidence>
<protein>
    <recommendedName>
        <fullName evidence="4">Secreted protein</fullName>
    </recommendedName>
</protein>
<keyword evidence="3" id="KW-1185">Reference proteome</keyword>
<evidence type="ECO:0008006" key="4">
    <source>
        <dbReference type="Google" id="ProtNLM"/>
    </source>
</evidence>
<dbReference type="AlphaFoldDB" id="A0A4R4P333"/>
<keyword evidence="1" id="KW-0732">Signal</keyword>
<feature type="signal peptide" evidence="1">
    <location>
        <begin position="1"/>
        <end position="23"/>
    </location>
</feature>